<dbReference type="PANTHER" id="PTHR13947">
    <property type="entry name" value="GNAT FAMILY N-ACETYLTRANSFERASE"/>
    <property type="match status" value="1"/>
</dbReference>
<gene>
    <name evidence="3" type="ORF">KKP3000_003281</name>
</gene>
<dbReference type="InterPro" id="IPR000182">
    <property type="entry name" value="GNAT_dom"/>
</dbReference>
<organism evidence="3 4">
    <name type="scientific">Alicyclobacillus fastidiosus</name>
    <dbReference type="NCBI Taxonomy" id="392011"/>
    <lineage>
        <taxon>Bacteria</taxon>
        <taxon>Bacillati</taxon>
        <taxon>Bacillota</taxon>
        <taxon>Bacilli</taxon>
        <taxon>Bacillales</taxon>
        <taxon>Alicyclobacillaceae</taxon>
        <taxon>Alicyclobacillus</taxon>
    </lineage>
</organism>
<keyword evidence="1" id="KW-0808">Transferase</keyword>
<evidence type="ECO:0000313" key="4">
    <source>
        <dbReference type="Proteomes" id="UP001579974"/>
    </source>
</evidence>
<dbReference type="EMBL" id="JBDXSU010000004">
    <property type="protein sequence ID" value="MFB5189890.1"/>
    <property type="molecule type" value="Genomic_DNA"/>
</dbReference>
<name>A0ABV5ACC5_9BACL</name>
<dbReference type="Proteomes" id="UP001579974">
    <property type="component" value="Unassembled WGS sequence"/>
</dbReference>
<dbReference type="Gene3D" id="3.40.630.30">
    <property type="match status" value="1"/>
</dbReference>
<accession>A0ABV5ACC5</accession>
<evidence type="ECO:0000259" key="2">
    <source>
        <dbReference type="PROSITE" id="PS51186"/>
    </source>
</evidence>
<comment type="caution">
    <text evidence="3">The sequence shown here is derived from an EMBL/GenBank/DDBJ whole genome shotgun (WGS) entry which is preliminary data.</text>
</comment>
<feature type="domain" description="N-acetyltransferase" evidence="2">
    <location>
        <begin position="6"/>
        <end position="141"/>
    </location>
</feature>
<reference evidence="3 4" key="1">
    <citation type="journal article" date="2024" name="Int. J. Mol. Sci.">
        <title>Exploration of Alicyclobacillus spp. Genome in Search of Antibiotic Resistance.</title>
        <authorList>
            <person name="Bucka-Kolendo J."/>
            <person name="Kiousi D.E."/>
            <person name="Dekowska A."/>
            <person name="Mikolajczuk-Szczyrba A."/>
            <person name="Karadedos D.M."/>
            <person name="Michael P."/>
            <person name="Galanis A."/>
            <person name="Sokolowska B."/>
        </authorList>
    </citation>
    <scope>NUCLEOTIDE SEQUENCE [LARGE SCALE GENOMIC DNA]</scope>
    <source>
        <strain evidence="3 4">KKP 3000</strain>
    </source>
</reference>
<dbReference type="InterPro" id="IPR050769">
    <property type="entry name" value="NAT_camello-type"/>
</dbReference>
<dbReference type="CDD" id="cd04301">
    <property type="entry name" value="NAT_SF"/>
    <property type="match status" value="1"/>
</dbReference>
<keyword evidence="4" id="KW-1185">Reference proteome</keyword>
<proteinExistence type="predicted"/>
<dbReference type="PANTHER" id="PTHR13947:SF37">
    <property type="entry name" value="LD18367P"/>
    <property type="match status" value="1"/>
</dbReference>
<dbReference type="PROSITE" id="PS51186">
    <property type="entry name" value="GNAT"/>
    <property type="match status" value="1"/>
</dbReference>
<dbReference type="Pfam" id="PF00583">
    <property type="entry name" value="Acetyltransf_1"/>
    <property type="match status" value="1"/>
</dbReference>
<dbReference type="SUPFAM" id="SSF55729">
    <property type="entry name" value="Acyl-CoA N-acyltransferases (Nat)"/>
    <property type="match status" value="1"/>
</dbReference>
<protein>
    <submittedName>
        <fullName evidence="3">GNAT family N-acetyltransferase</fullName>
    </submittedName>
</protein>
<dbReference type="InterPro" id="IPR016181">
    <property type="entry name" value="Acyl_CoA_acyltransferase"/>
</dbReference>
<sequence>MTHEMMAVRRLLASEPAPMELLLLADPSEEVIASYLPRSAVYVAEYADAGVIGVCALLPTRPGVLEIVNVAVDEAWQRQGVASSVLREVIAFAKEERAVDRLEIATGNSSLAQLRLYQRLGFRMTHIEQDYFVKRYPQPIYEDGLQCRDLVHLAMDVPAG</sequence>
<evidence type="ECO:0000256" key="1">
    <source>
        <dbReference type="ARBA" id="ARBA00022679"/>
    </source>
</evidence>
<evidence type="ECO:0000313" key="3">
    <source>
        <dbReference type="EMBL" id="MFB5189890.1"/>
    </source>
</evidence>
<dbReference type="RefSeq" id="WP_275476303.1">
    <property type="nucleotide sequence ID" value="NZ_CP162940.1"/>
</dbReference>